<keyword evidence="1" id="KW-0285">Flavoprotein</keyword>
<dbReference type="Proteomes" id="UP000655523">
    <property type="component" value="Unassembled WGS sequence"/>
</dbReference>
<reference evidence="4 5" key="1">
    <citation type="submission" date="2019-11" db="EMBL/GenBank/DDBJ databases">
        <title>Metabolism of dissolved organic matter in forest soils.</title>
        <authorList>
            <person name="Cyle K.T."/>
            <person name="Wilhelm R.C."/>
            <person name="Martinez C.E."/>
        </authorList>
    </citation>
    <scope>NUCLEOTIDE SEQUENCE [LARGE SCALE GENOMIC DNA]</scope>
    <source>
        <strain evidence="4 5">5N</strain>
    </source>
</reference>
<keyword evidence="5" id="KW-1185">Reference proteome</keyword>
<dbReference type="GO" id="GO:0050660">
    <property type="term" value="F:flavin adenine dinucleotide binding"/>
    <property type="evidence" value="ECO:0007669"/>
    <property type="project" value="InterPro"/>
</dbReference>
<keyword evidence="3" id="KW-0560">Oxidoreductase</keyword>
<dbReference type="Gene3D" id="3.50.50.60">
    <property type="entry name" value="FAD/NAD(P)-binding domain"/>
    <property type="match status" value="2"/>
</dbReference>
<dbReference type="AlphaFoldDB" id="A0A972NN57"/>
<keyword evidence="2" id="KW-0274">FAD</keyword>
<dbReference type="GO" id="GO:0050661">
    <property type="term" value="F:NADP binding"/>
    <property type="evidence" value="ECO:0007669"/>
    <property type="project" value="InterPro"/>
</dbReference>
<sequence>MAKPFLPEIALETGLPVETRDLRKALDEADIVPLLMVLVQFTGDIDLMERCAPYIHGPFDAQQKIPQPLRQEIVDKLIRLFDRRPHISEGAMHEPDDALLLRMMSVAVGQSVPAIYTQMMREDLRFDGRDPAAIQWSTRASDDQRQRFRVAIIGAGVSGVLAAIRLHQAGIPFALFEKNEDVGGTWLENRYPGCGCDTPNHFYSYSFDLHAGWSEYYSKRDELWAYVRRCVDKYGIASDIRFATRVISAHYDEPSHVWQVRSQKGNQFGTETFSAIISAVGQLNLPSIPKIPGAESFAGPSFHTARWPEGLSVAGKRVAIIGTGASAMQVGPAIASQVERLSIFQRSPQWMIPNRNYHRTVTPNVQWLLEKLPFYSRWYRFLLMWGFGDNLHQHLQVDPEWPNPTVSTNAKNHEFRAFAMRHIEKEVGDDPELLKKVMPKYPIFGKRLLMDNHWYKMLRRENVDLIDTPIKEIEADGVVTSDGVRHSADVIVYATGFQAQRMLAGIDIVGLGGEHLRDRWGDDDPRAYLGMTVPGFPNLFVLYGPNTNLAHGGSAIFNSECQVRYVMRSIQYLIENGLSAMDVRRDVHDEYNQRVDEATSRTVWALPGISNWYKNRSGRITQNSPWTMCEYWHMTKEMNPVDYAFALADLCQQT</sequence>
<dbReference type="PRINTS" id="PR00368">
    <property type="entry name" value="FADPNR"/>
</dbReference>
<dbReference type="InterPro" id="IPR036188">
    <property type="entry name" value="FAD/NAD-bd_sf"/>
</dbReference>
<dbReference type="PANTHER" id="PTHR42877:SF4">
    <property type="entry name" value="FAD_NAD(P)-BINDING DOMAIN-CONTAINING PROTEIN-RELATED"/>
    <property type="match status" value="1"/>
</dbReference>
<comment type="caution">
    <text evidence="4">The sequence shown here is derived from an EMBL/GenBank/DDBJ whole genome shotgun (WGS) entry which is preliminary data.</text>
</comment>
<dbReference type="InterPro" id="IPR051209">
    <property type="entry name" value="FAD-bind_Monooxygenase_sf"/>
</dbReference>
<dbReference type="Pfam" id="PF00743">
    <property type="entry name" value="FMO-like"/>
    <property type="match status" value="1"/>
</dbReference>
<evidence type="ECO:0000256" key="1">
    <source>
        <dbReference type="ARBA" id="ARBA00022630"/>
    </source>
</evidence>
<dbReference type="SUPFAM" id="SSF51905">
    <property type="entry name" value="FAD/NAD(P)-binding domain"/>
    <property type="match status" value="1"/>
</dbReference>
<name>A0A972NN57_9BURK</name>
<evidence type="ECO:0000313" key="4">
    <source>
        <dbReference type="EMBL" id="NPT54842.1"/>
    </source>
</evidence>
<dbReference type="GO" id="GO:0004499">
    <property type="term" value="F:N,N-dimethylaniline monooxygenase activity"/>
    <property type="evidence" value="ECO:0007669"/>
    <property type="project" value="InterPro"/>
</dbReference>
<dbReference type="InterPro" id="IPR020946">
    <property type="entry name" value="Flavin_mOase-like"/>
</dbReference>
<organism evidence="4 5">
    <name type="scientific">Paraburkholderia elongata</name>
    <dbReference type="NCBI Taxonomy" id="2675747"/>
    <lineage>
        <taxon>Bacteria</taxon>
        <taxon>Pseudomonadati</taxon>
        <taxon>Pseudomonadota</taxon>
        <taxon>Betaproteobacteria</taxon>
        <taxon>Burkholderiales</taxon>
        <taxon>Burkholderiaceae</taxon>
        <taxon>Paraburkholderia</taxon>
    </lineage>
</organism>
<proteinExistence type="predicted"/>
<dbReference type="PRINTS" id="PR00411">
    <property type="entry name" value="PNDRDTASEI"/>
</dbReference>
<dbReference type="PANTHER" id="PTHR42877">
    <property type="entry name" value="L-ORNITHINE N(5)-MONOOXYGENASE-RELATED"/>
    <property type="match status" value="1"/>
</dbReference>
<evidence type="ECO:0000256" key="3">
    <source>
        <dbReference type="ARBA" id="ARBA00023002"/>
    </source>
</evidence>
<gene>
    <name evidence="4" type="ORF">GNZ13_09525</name>
</gene>
<protein>
    <submittedName>
        <fullName evidence="4">NAD(P)-binding protein</fullName>
    </submittedName>
</protein>
<dbReference type="EMBL" id="WOEZ01000044">
    <property type="protein sequence ID" value="NPT54842.1"/>
    <property type="molecule type" value="Genomic_DNA"/>
</dbReference>
<evidence type="ECO:0000313" key="5">
    <source>
        <dbReference type="Proteomes" id="UP000655523"/>
    </source>
</evidence>
<accession>A0A972NN57</accession>
<evidence type="ECO:0000256" key="2">
    <source>
        <dbReference type="ARBA" id="ARBA00022827"/>
    </source>
</evidence>